<proteinExistence type="predicted"/>
<comment type="caution">
    <text evidence="2">The sequence shown here is derived from an EMBL/GenBank/DDBJ whole genome shotgun (WGS) entry which is preliminary data.</text>
</comment>
<organism evidence="2 3">
    <name type="scientific">Massilia rubra</name>
    <dbReference type="NCBI Taxonomy" id="2607910"/>
    <lineage>
        <taxon>Bacteria</taxon>
        <taxon>Pseudomonadati</taxon>
        <taxon>Pseudomonadota</taxon>
        <taxon>Betaproteobacteria</taxon>
        <taxon>Burkholderiales</taxon>
        <taxon>Oxalobacteraceae</taxon>
        <taxon>Telluria group</taxon>
        <taxon>Massilia</taxon>
    </lineage>
</organism>
<dbReference type="Proteomes" id="UP000785613">
    <property type="component" value="Unassembled WGS sequence"/>
</dbReference>
<evidence type="ECO:0000313" key="2">
    <source>
        <dbReference type="EMBL" id="NHZ33006.1"/>
    </source>
</evidence>
<reference evidence="2 3" key="1">
    <citation type="submission" date="2019-09" db="EMBL/GenBank/DDBJ databases">
        <title>Taxonomy of Antarctic Massilia spp.: description of Massilia rubra sp. nov., Massilia aquatica sp. nov., Massilia mucilaginosa sp. nov., Massilia frigida sp. nov. isolated from streams, lakes and regoliths.</title>
        <authorList>
            <person name="Holochova P."/>
            <person name="Sedlacek I."/>
            <person name="Kralova S."/>
            <person name="Maslanova I."/>
            <person name="Busse H.-J."/>
            <person name="Stankova E."/>
            <person name="Vrbovska V."/>
            <person name="Kovarovic V."/>
            <person name="Bartak M."/>
            <person name="Svec P."/>
            <person name="Pantucek R."/>
        </authorList>
    </citation>
    <scope>NUCLEOTIDE SEQUENCE [LARGE SCALE GENOMIC DNA]</scope>
    <source>
        <strain evidence="2 3">CCM 8692</strain>
    </source>
</reference>
<sequence>MMMTDDATRKALHGLLSERSGTLYALYDAAADNGLLSDLQRDGVTHECLYSGTKEITLRNVAPYLIPCAQFGPDAAAFIEQVWHRGVTMLVESDAGCEALKIQLKKNSFVRNSEGVECYFRYYDARAFARFVRMANNEQLGQFFGSVCRTIYFEDAGSGKIIALAGKKTTLISRIFDPGMMQFEVRDICTQQYRTG</sequence>
<feature type="domain" description="DUF4123" evidence="1">
    <location>
        <begin position="23"/>
        <end position="141"/>
    </location>
</feature>
<protein>
    <submittedName>
        <fullName evidence="2">DUF4123 domain-containing protein</fullName>
    </submittedName>
</protein>
<dbReference type="InterPro" id="IPR025391">
    <property type="entry name" value="DUF4123"/>
</dbReference>
<dbReference type="EMBL" id="VUYU01000003">
    <property type="protein sequence ID" value="NHZ33006.1"/>
    <property type="molecule type" value="Genomic_DNA"/>
</dbReference>
<name>A0ABX0LS91_9BURK</name>
<gene>
    <name evidence="2" type="ORF">F0185_05310</name>
</gene>
<keyword evidence="3" id="KW-1185">Reference proteome</keyword>
<accession>A0ABX0LS91</accession>
<evidence type="ECO:0000259" key="1">
    <source>
        <dbReference type="Pfam" id="PF13503"/>
    </source>
</evidence>
<dbReference type="Pfam" id="PF13503">
    <property type="entry name" value="DUF4123"/>
    <property type="match status" value="1"/>
</dbReference>
<evidence type="ECO:0000313" key="3">
    <source>
        <dbReference type="Proteomes" id="UP000785613"/>
    </source>
</evidence>